<proteinExistence type="inferred from homology"/>
<evidence type="ECO:0000256" key="3">
    <source>
        <dbReference type="ARBA" id="ARBA00022801"/>
    </source>
</evidence>
<evidence type="ECO:0000313" key="7">
    <source>
        <dbReference type="Proteomes" id="UP000824120"/>
    </source>
</evidence>
<keyword evidence="7" id="KW-1185">Reference proteome</keyword>
<gene>
    <name evidence="6" type="ORF">H5410_019272</name>
</gene>
<organism evidence="6 7">
    <name type="scientific">Solanum commersonii</name>
    <name type="common">Commerson's wild potato</name>
    <name type="synonym">Commerson's nightshade</name>
    <dbReference type="NCBI Taxonomy" id="4109"/>
    <lineage>
        <taxon>Eukaryota</taxon>
        <taxon>Viridiplantae</taxon>
        <taxon>Streptophyta</taxon>
        <taxon>Embryophyta</taxon>
        <taxon>Tracheophyta</taxon>
        <taxon>Spermatophyta</taxon>
        <taxon>Magnoliopsida</taxon>
        <taxon>eudicotyledons</taxon>
        <taxon>Gunneridae</taxon>
        <taxon>Pentapetalae</taxon>
        <taxon>asterids</taxon>
        <taxon>lamiids</taxon>
        <taxon>Solanales</taxon>
        <taxon>Solanaceae</taxon>
        <taxon>Solanoideae</taxon>
        <taxon>Solaneae</taxon>
        <taxon>Solanum</taxon>
    </lineage>
</organism>
<comment type="caution">
    <text evidence="6">The sequence shown here is derived from an EMBL/GenBank/DDBJ whole genome shotgun (WGS) entry which is preliminary data.</text>
</comment>
<dbReference type="InterPro" id="IPR003653">
    <property type="entry name" value="Peptidase_C48_C"/>
</dbReference>
<evidence type="ECO:0000256" key="1">
    <source>
        <dbReference type="ARBA" id="ARBA00005234"/>
    </source>
</evidence>
<feature type="domain" description="Ubiquitin-like protease family profile" evidence="5">
    <location>
        <begin position="464"/>
        <end position="518"/>
    </location>
</feature>
<keyword evidence="2" id="KW-0645">Protease</keyword>
<dbReference type="Pfam" id="PF02902">
    <property type="entry name" value="Peptidase_C48"/>
    <property type="match status" value="1"/>
</dbReference>
<name>A0A9J6A4Z5_SOLCO</name>
<sequence>MEQGPSNSVGVSDDEKLAKNRSKRLHDPLAMKDKIVVKPKKRLEKPRQKKGRKVTYVVSRPTLSKFDIKEITIVTGLKCKGNMANFSYPKSTLSRLLQRQDFNQSKQMYRLFGMPYALNVWTYEYTSSLNPDIIVKVANGIPRTCNWTAVANACSNIVPTQDEVEALDLPDIQDVHTPEPSTTTMLPNKVQTRASTSGFEDFSISPPGHLLRKSSRANHFEMMNSRNREDDKQPKNLGSKSTSCIVEVSGKEGNDENQTSTSKFDQQPTSPIQMNFAINDQDICVSDFDVEDQTEDTLKNHQEMKEVSELQSSDANVHHTAEATKHKKILLSSQLSTDIPITKIIVRSDTNTPLARIRMPSKICKSPYLTSFGPNEKGKEVMEDVIRLNFPFEGCWITNQAPSYLIDEFIEWVTTEKERDFLIYLLDPTQEHIDRAVAVPVHERSITNVMKGFSIPASLPWHLMDYVYILVNCDGQFHWVLAVVELNQRLIRVHDSSIGTRKQVHYEEIKKLSRMVPSYLLDSGFFEKTERTIWPELDA</sequence>
<dbReference type="Proteomes" id="UP000824120">
    <property type="component" value="Chromosome 3"/>
</dbReference>
<dbReference type="EMBL" id="JACXVP010000003">
    <property type="protein sequence ID" value="KAG5619448.1"/>
    <property type="molecule type" value="Genomic_DNA"/>
</dbReference>
<dbReference type="PANTHER" id="PTHR48302">
    <property type="entry name" value="ULP1 PROTEASE FAMILY, C-TERMINAL CATALYTIC DOMAIN CONTAINING PROTEIN"/>
    <property type="match status" value="1"/>
</dbReference>
<evidence type="ECO:0000256" key="4">
    <source>
        <dbReference type="SAM" id="MobiDB-lite"/>
    </source>
</evidence>
<reference evidence="6 7" key="1">
    <citation type="submission" date="2020-09" db="EMBL/GenBank/DDBJ databases">
        <title>De no assembly of potato wild relative species, Solanum commersonii.</title>
        <authorList>
            <person name="Cho K."/>
        </authorList>
    </citation>
    <scope>NUCLEOTIDE SEQUENCE [LARGE SCALE GENOMIC DNA]</scope>
    <source>
        <strain evidence="6">LZ3.2</strain>
        <tissue evidence="6">Leaf</tissue>
    </source>
</reference>
<dbReference type="InterPro" id="IPR038765">
    <property type="entry name" value="Papain-like_cys_pep_sf"/>
</dbReference>
<protein>
    <recommendedName>
        <fullName evidence="5">Ubiquitin-like protease family profile domain-containing protein</fullName>
    </recommendedName>
</protein>
<dbReference type="SUPFAM" id="SSF54001">
    <property type="entry name" value="Cysteine proteinases"/>
    <property type="match status" value="1"/>
</dbReference>
<dbReference type="AlphaFoldDB" id="A0A9J6A4Z5"/>
<dbReference type="Gene3D" id="3.40.395.10">
    <property type="entry name" value="Adenoviral Proteinase, Chain A"/>
    <property type="match status" value="1"/>
</dbReference>
<accession>A0A9J6A4Z5</accession>
<comment type="similarity">
    <text evidence="1">Belongs to the peptidase C48 family.</text>
</comment>
<dbReference type="GO" id="GO:0006508">
    <property type="term" value="P:proteolysis"/>
    <property type="evidence" value="ECO:0007669"/>
    <property type="project" value="UniProtKB-KW"/>
</dbReference>
<keyword evidence="3" id="KW-0378">Hydrolase</keyword>
<feature type="compositionally biased region" description="Polar residues" evidence="4">
    <location>
        <begin position="1"/>
        <end position="10"/>
    </location>
</feature>
<feature type="region of interest" description="Disordered" evidence="4">
    <location>
        <begin position="250"/>
        <end position="269"/>
    </location>
</feature>
<evidence type="ECO:0000259" key="5">
    <source>
        <dbReference type="Pfam" id="PF02902"/>
    </source>
</evidence>
<dbReference type="PANTHER" id="PTHR48302:SF2">
    <property type="entry name" value="DUF1985 DOMAIN-CONTAINING PROTEIN"/>
    <property type="match status" value="1"/>
</dbReference>
<evidence type="ECO:0000256" key="2">
    <source>
        <dbReference type="ARBA" id="ARBA00022670"/>
    </source>
</evidence>
<feature type="compositionally biased region" description="Polar residues" evidence="4">
    <location>
        <begin position="256"/>
        <end position="269"/>
    </location>
</feature>
<evidence type="ECO:0000313" key="6">
    <source>
        <dbReference type="EMBL" id="KAG5619448.1"/>
    </source>
</evidence>
<feature type="region of interest" description="Disordered" evidence="4">
    <location>
        <begin position="1"/>
        <end position="31"/>
    </location>
</feature>
<dbReference type="GO" id="GO:0008234">
    <property type="term" value="F:cysteine-type peptidase activity"/>
    <property type="evidence" value="ECO:0007669"/>
    <property type="project" value="InterPro"/>
</dbReference>
<dbReference type="OrthoDB" id="1939479at2759"/>